<evidence type="ECO:0000313" key="2">
    <source>
        <dbReference type="Proteomes" id="UP000028984"/>
    </source>
</evidence>
<evidence type="ECO:0000313" key="1">
    <source>
        <dbReference type="EMBL" id="KFI88280.1"/>
    </source>
</evidence>
<name>A0A087CYD0_9BIFI</name>
<keyword evidence="2" id="KW-1185">Reference proteome</keyword>
<sequence>MCRPCATPVQYRLFCAGVVRGRAAPAQSIAVCASVAGRRIAKPRKSATMGNREYATRATPARYERYCSGVARDERPHRILHVLGEAKRPLCALMASLSAMQRSHQDVNRPAAFTENTPRSETVITCPADFTSFSYQLTRPRCRFSVSRPAQSHSAGLRVSSAAKPRSSRLIAPIIAIQRGGTSVGPWRCPGHCLSAGQYPGRVGGMLRSPPLSGAEPRVSRQVAVLTAS</sequence>
<dbReference type="EMBL" id="JGZK01000001">
    <property type="protein sequence ID" value="KFI88280.1"/>
    <property type="molecule type" value="Genomic_DNA"/>
</dbReference>
<gene>
    <name evidence="1" type="ORF">BREU_0384</name>
</gene>
<comment type="caution">
    <text evidence="1">The sequence shown here is derived from an EMBL/GenBank/DDBJ whole genome shotgun (WGS) entry which is preliminary data.</text>
</comment>
<reference evidence="1 2" key="1">
    <citation type="submission" date="2014-03" db="EMBL/GenBank/DDBJ databases">
        <title>Genomics of Bifidobacteria.</title>
        <authorList>
            <person name="Ventura M."/>
            <person name="Milani C."/>
            <person name="Lugli G.A."/>
        </authorList>
    </citation>
    <scope>NUCLEOTIDE SEQUENCE [LARGE SCALE GENOMIC DNA]</scope>
    <source>
        <strain evidence="1 2">DSM 23975</strain>
    </source>
</reference>
<protein>
    <submittedName>
        <fullName evidence="1">Uncharacterized protein</fullName>
    </submittedName>
</protein>
<proteinExistence type="predicted"/>
<dbReference type="AlphaFoldDB" id="A0A087CYD0"/>
<accession>A0A087CYD0</accession>
<organism evidence="1 2">
    <name type="scientific">Bifidobacterium reuteri DSM 23975</name>
    <dbReference type="NCBI Taxonomy" id="1437610"/>
    <lineage>
        <taxon>Bacteria</taxon>
        <taxon>Bacillati</taxon>
        <taxon>Actinomycetota</taxon>
        <taxon>Actinomycetes</taxon>
        <taxon>Bifidobacteriales</taxon>
        <taxon>Bifidobacteriaceae</taxon>
        <taxon>Bifidobacterium</taxon>
    </lineage>
</organism>
<dbReference type="Proteomes" id="UP000028984">
    <property type="component" value="Unassembled WGS sequence"/>
</dbReference>